<organism evidence="3 4">
    <name type="scientific">Lysinibacillus alkalisoli</name>
    <dbReference type="NCBI Taxonomy" id="1911548"/>
    <lineage>
        <taxon>Bacteria</taxon>
        <taxon>Bacillati</taxon>
        <taxon>Bacillota</taxon>
        <taxon>Bacilli</taxon>
        <taxon>Bacillales</taxon>
        <taxon>Bacillaceae</taxon>
        <taxon>Lysinibacillus</taxon>
    </lineage>
</organism>
<feature type="transmembrane region" description="Helical" evidence="1">
    <location>
        <begin position="89"/>
        <end position="107"/>
    </location>
</feature>
<comment type="caution">
    <text evidence="3">The sequence shown here is derived from an EMBL/GenBank/DDBJ whole genome shotgun (WGS) entry which is preliminary data.</text>
</comment>
<dbReference type="CDD" id="cd07385">
    <property type="entry name" value="MPP_YkuE_C"/>
    <property type="match status" value="1"/>
</dbReference>
<keyword evidence="4" id="KW-1185">Reference proteome</keyword>
<dbReference type="InterPro" id="IPR004843">
    <property type="entry name" value="Calcineurin-like_PHP"/>
</dbReference>
<accession>A0A917G9Q8</accession>
<keyword evidence="1" id="KW-1133">Transmembrane helix</keyword>
<keyword evidence="1" id="KW-0812">Transmembrane</keyword>
<dbReference type="AlphaFoldDB" id="A0A917G9Q8"/>
<dbReference type="PANTHER" id="PTHR31302:SF0">
    <property type="entry name" value="TRANSMEMBRANE PROTEIN WITH METALLOPHOSPHOESTERASE DOMAIN"/>
    <property type="match status" value="1"/>
</dbReference>
<dbReference type="SUPFAM" id="SSF56300">
    <property type="entry name" value="Metallo-dependent phosphatases"/>
    <property type="match status" value="1"/>
</dbReference>
<dbReference type="Pfam" id="PF00149">
    <property type="entry name" value="Metallophos"/>
    <property type="match status" value="1"/>
</dbReference>
<dbReference type="GO" id="GO:0016787">
    <property type="term" value="F:hydrolase activity"/>
    <property type="evidence" value="ECO:0007669"/>
    <property type="project" value="InterPro"/>
</dbReference>
<dbReference type="InterPro" id="IPR029052">
    <property type="entry name" value="Metallo-depent_PP-like"/>
</dbReference>
<evidence type="ECO:0000313" key="4">
    <source>
        <dbReference type="Proteomes" id="UP000616608"/>
    </source>
</evidence>
<evidence type="ECO:0000313" key="3">
    <source>
        <dbReference type="EMBL" id="GGG30620.1"/>
    </source>
</evidence>
<dbReference type="PANTHER" id="PTHR31302">
    <property type="entry name" value="TRANSMEMBRANE PROTEIN WITH METALLOPHOSPHOESTERASE DOMAIN-RELATED"/>
    <property type="match status" value="1"/>
</dbReference>
<keyword evidence="1" id="KW-0472">Membrane</keyword>
<sequence>MIVIFLVILAIYLGANYFVALQLANEFPQYAIAIYSIIGWLTLIAVLTLAVRKHSIGKLLGRIGNYWMGLGLLAAVIFGIAKLLPFDTFYIALVITLILFSYGVIHAHQLQVKPYRIQLNRSIDHLHMVLISDVHLGYVNGVTKLYRIVNKINRLKPDIVVISGDLFDSNFKAVPEPDKIVALLNQIKAKHGVYLAWGNHDAGETFEEMKALIAKTQIILLEDEMVEVADFHLVGRKDCQPIGDQGAKRQPTLTQPNTNKAVIVLDHQPSTIHEYDANTDLILSGHTHQGQIFPFNYVTKKLFTIDYGHLQLPTGTQVIVSSGVGFWGPPMRIGTDSEIVSIKISTQEEKAVGTS</sequence>
<proteinExistence type="predicted"/>
<evidence type="ECO:0000256" key="1">
    <source>
        <dbReference type="SAM" id="Phobius"/>
    </source>
</evidence>
<dbReference type="RefSeq" id="WP_188615552.1">
    <property type="nucleotide sequence ID" value="NZ_BMJT01000010.1"/>
</dbReference>
<feature type="transmembrane region" description="Helical" evidence="1">
    <location>
        <begin position="63"/>
        <end position="83"/>
    </location>
</feature>
<dbReference type="Gene3D" id="3.60.21.10">
    <property type="match status" value="1"/>
</dbReference>
<reference evidence="3" key="2">
    <citation type="submission" date="2020-09" db="EMBL/GenBank/DDBJ databases">
        <authorList>
            <person name="Sun Q."/>
            <person name="Zhou Y."/>
        </authorList>
    </citation>
    <scope>NUCLEOTIDE SEQUENCE</scope>
    <source>
        <strain evidence="3">CGMCC 1.15760</strain>
    </source>
</reference>
<evidence type="ECO:0000259" key="2">
    <source>
        <dbReference type="Pfam" id="PF00149"/>
    </source>
</evidence>
<dbReference type="Proteomes" id="UP000616608">
    <property type="component" value="Unassembled WGS sequence"/>
</dbReference>
<name>A0A917G9Q8_9BACI</name>
<protein>
    <submittedName>
        <fullName evidence="3">Serine/threonine protein phosphatase</fullName>
    </submittedName>
</protein>
<feature type="transmembrane region" description="Helical" evidence="1">
    <location>
        <begin position="30"/>
        <end position="51"/>
    </location>
</feature>
<feature type="domain" description="Calcineurin-like phosphoesterase" evidence="2">
    <location>
        <begin position="129"/>
        <end position="289"/>
    </location>
</feature>
<reference evidence="3" key="1">
    <citation type="journal article" date="2014" name="Int. J. Syst. Evol. Microbiol.">
        <title>Complete genome sequence of Corynebacterium casei LMG S-19264T (=DSM 44701T), isolated from a smear-ripened cheese.</title>
        <authorList>
            <consortium name="US DOE Joint Genome Institute (JGI-PGF)"/>
            <person name="Walter F."/>
            <person name="Albersmeier A."/>
            <person name="Kalinowski J."/>
            <person name="Ruckert C."/>
        </authorList>
    </citation>
    <scope>NUCLEOTIDE SEQUENCE</scope>
    <source>
        <strain evidence="3">CGMCC 1.15760</strain>
    </source>
</reference>
<dbReference type="InterPro" id="IPR051158">
    <property type="entry name" value="Metallophosphoesterase_sf"/>
</dbReference>
<gene>
    <name evidence="3" type="ORF">GCM10007425_26530</name>
</gene>
<dbReference type="EMBL" id="BMJT01000010">
    <property type="protein sequence ID" value="GGG30620.1"/>
    <property type="molecule type" value="Genomic_DNA"/>
</dbReference>